<dbReference type="Pfam" id="PF00563">
    <property type="entry name" value="EAL"/>
    <property type="match status" value="1"/>
</dbReference>
<dbReference type="InterPro" id="IPR035919">
    <property type="entry name" value="EAL_sf"/>
</dbReference>
<dbReference type="InterPro" id="IPR029787">
    <property type="entry name" value="Nucleotide_cyclase"/>
</dbReference>
<feature type="transmembrane region" description="Helical" evidence="1">
    <location>
        <begin position="265"/>
        <end position="285"/>
    </location>
</feature>
<dbReference type="EMBL" id="QGTR01000002">
    <property type="protein sequence ID" value="PWW01675.1"/>
    <property type="molecule type" value="Genomic_DNA"/>
</dbReference>
<evidence type="ECO:0000256" key="1">
    <source>
        <dbReference type="SAM" id="Phobius"/>
    </source>
</evidence>
<feature type="domain" description="GGDEF" evidence="3">
    <location>
        <begin position="329"/>
        <end position="461"/>
    </location>
</feature>
<dbReference type="NCBIfam" id="TIGR00254">
    <property type="entry name" value="GGDEF"/>
    <property type="match status" value="1"/>
</dbReference>
<dbReference type="AlphaFoldDB" id="A0A317PL52"/>
<feature type="domain" description="EAL" evidence="2">
    <location>
        <begin position="470"/>
        <end position="719"/>
    </location>
</feature>
<dbReference type="PROSITE" id="PS50883">
    <property type="entry name" value="EAL"/>
    <property type="match status" value="1"/>
</dbReference>
<reference evidence="4 5" key="1">
    <citation type="submission" date="2018-05" db="EMBL/GenBank/DDBJ databases">
        <title>Genomic Encyclopedia of Type Strains, Phase IV (KMG-IV): sequencing the most valuable type-strain genomes for metagenomic binning, comparative biology and taxonomic classification.</title>
        <authorList>
            <person name="Goeker M."/>
        </authorList>
    </citation>
    <scope>NUCLEOTIDE SEQUENCE [LARGE SCALE GENOMIC DNA]</scope>
    <source>
        <strain evidence="4 5">DSM 16791</strain>
    </source>
</reference>
<accession>A0A317PL52</accession>
<dbReference type="InterPro" id="IPR043128">
    <property type="entry name" value="Rev_trsase/Diguanyl_cyclase"/>
</dbReference>
<keyword evidence="5" id="KW-1185">Reference proteome</keyword>
<dbReference type="InterPro" id="IPR052155">
    <property type="entry name" value="Biofilm_reg_signaling"/>
</dbReference>
<dbReference type="InterPro" id="IPR001633">
    <property type="entry name" value="EAL_dom"/>
</dbReference>
<dbReference type="Pfam" id="PF00990">
    <property type="entry name" value="GGDEF"/>
    <property type="match status" value="1"/>
</dbReference>
<dbReference type="CDD" id="cd01949">
    <property type="entry name" value="GGDEF"/>
    <property type="match status" value="1"/>
</dbReference>
<dbReference type="SUPFAM" id="SSF55073">
    <property type="entry name" value="Nucleotide cyclase"/>
    <property type="match status" value="1"/>
</dbReference>
<dbReference type="SMART" id="SM00052">
    <property type="entry name" value="EAL"/>
    <property type="match status" value="1"/>
</dbReference>
<protein>
    <submittedName>
        <fullName evidence="4">Periplasmic sensor diguanylate cyclase/phosphodiesterase</fullName>
    </submittedName>
</protein>
<dbReference type="InterPro" id="IPR000160">
    <property type="entry name" value="GGDEF_dom"/>
</dbReference>
<dbReference type="Gene3D" id="3.20.20.450">
    <property type="entry name" value="EAL domain"/>
    <property type="match status" value="1"/>
</dbReference>
<dbReference type="CDD" id="cd01948">
    <property type="entry name" value="EAL"/>
    <property type="match status" value="1"/>
</dbReference>
<evidence type="ECO:0000313" key="4">
    <source>
        <dbReference type="EMBL" id="PWW01675.1"/>
    </source>
</evidence>
<dbReference type="InterPro" id="IPR007892">
    <property type="entry name" value="CHASE4"/>
</dbReference>
<organism evidence="4 5">
    <name type="scientific">Hoeflea marina</name>
    <dbReference type="NCBI Taxonomy" id="274592"/>
    <lineage>
        <taxon>Bacteria</taxon>
        <taxon>Pseudomonadati</taxon>
        <taxon>Pseudomonadota</taxon>
        <taxon>Alphaproteobacteria</taxon>
        <taxon>Hyphomicrobiales</taxon>
        <taxon>Rhizobiaceae</taxon>
        <taxon>Hoeflea</taxon>
    </lineage>
</organism>
<evidence type="ECO:0000259" key="3">
    <source>
        <dbReference type="PROSITE" id="PS50887"/>
    </source>
</evidence>
<evidence type="ECO:0000313" key="5">
    <source>
        <dbReference type="Proteomes" id="UP000246352"/>
    </source>
</evidence>
<proteinExistence type="predicted"/>
<sequence>MPQSAPSQGRRRRRSIAITAAVFIGVATALAGLVGTSIREITDNADALDDKRASHAASGAVQAMLRQQRATLRDNAYWDEAVNHTAGPDAEAWTIETWGVSSLDYPLYDTAFVIDITGRNILAYRNGEAMAVPARRFLGAGLDTLIAAARRSAAAGTDVPVHFLRSSEGVAMVGAAVIQSAETSPAVPVATNPVLVLAKHMTADTLAELSADFNIIGLTLDDAPLPGLLHAVLRGVDGSPTAYFNWPRILPGTRSFIGVKDELRIAASVLCVFLLGIGLSGGWTIRSLKRSEAHARHRATHDSLTGLWNRAGLLENLEQDLLDGRIARTDVRLFLIDLDGFKAVNDAWGHAVGDDLIAAVADRLLAELPEETLVARLGGDEFAVVTSAPAGQPATEFEAAIQSALQRVFYIAERTVEIGGSVGISVSIAGDLGAGELMRRADIALYRAKDMGRGVSVSYEDAFDAEKRQEAMLEAELRAQLEGDGIGVAFQPLINAATGRICGVEALARWPRSGGAAILPDVFIALAERGGLIDTLGMQVLTKALAAARAWPGIGLSVNISPLQLKNPSFVAQVTSITGAAGFDPHLLTLEVTEGVLIAHPEQARRALDGLKSAGIKVSLDDFGCGYASIGALRQFGFDRMKVDRSLIQAVDRDENGGAVLQATIALANALRIPVTAEGIETEEQAMLLRLSGCDELQGYLYGRPVDAATLGGQFFPASAPRKVVRA</sequence>
<dbReference type="SUPFAM" id="SSF141868">
    <property type="entry name" value="EAL domain-like"/>
    <property type="match status" value="1"/>
</dbReference>
<dbReference type="PROSITE" id="PS50887">
    <property type="entry name" value="GGDEF"/>
    <property type="match status" value="1"/>
</dbReference>
<dbReference type="Proteomes" id="UP000246352">
    <property type="component" value="Unassembled WGS sequence"/>
</dbReference>
<keyword evidence="1" id="KW-1133">Transmembrane helix</keyword>
<keyword evidence="1" id="KW-0812">Transmembrane</keyword>
<dbReference type="PANTHER" id="PTHR44757:SF2">
    <property type="entry name" value="BIOFILM ARCHITECTURE MAINTENANCE PROTEIN MBAA"/>
    <property type="match status" value="1"/>
</dbReference>
<evidence type="ECO:0000259" key="2">
    <source>
        <dbReference type="PROSITE" id="PS50883"/>
    </source>
</evidence>
<comment type="caution">
    <text evidence="4">The sequence shown here is derived from an EMBL/GenBank/DDBJ whole genome shotgun (WGS) entry which is preliminary data.</text>
</comment>
<dbReference type="Pfam" id="PF05228">
    <property type="entry name" value="CHASE4"/>
    <property type="match status" value="1"/>
</dbReference>
<dbReference type="PANTHER" id="PTHR44757">
    <property type="entry name" value="DIGUANYLATE CYCLASE DGCP"/>
    <property type="match status" value="1"/>
</dbReference>
<gene>
    <name evidence="4" type="ORF">DFR52_102338</name>
</gene>
<dbReference type="SMART" id="SM00267">
    <property type="entry name" value="GGDEF"/>
    <property type="match status" value="1"/>
</dbReference>
<dbReference type="Gene3D" id="3.30.70.270">
    <property type="match status" value="1"/>
</dbReference>
<name>A0A317PL52_9HYPH</name>
<keyword evidence="1" id="KW-0472">Membrane</keyword>